<dbReference type="PANTHER" id="PTHR38926:SF5">
    <property type="entry name" value="F-BOX AND LEUCINE-RICH REPEAT PROTEIN 6"/>
    <property type="match status" value="1"/>
</dbReference>
<evidence type="ECO:0000313" key="1">
    <source>
        <dbReference type="EMBL" id="KAJ4495289.1"/>
    </source>
</evidence>
<dbReference type="InterPro" id="IPR032675">
    <property type="entry name" value="LRR_dom_sf"/>
</dbReference>
<comment type="caution">
    <text evidence="1">The sequence shown here is derived from an EMBL/GenBank/DDBJ whole genome shotgun (WGS) entry which is preliminary data.</text>
</comment>
<dbReference type="EMBL" id="JANVFT010000031">
    <property type="protein sequence ID" value="KAJ4495289.1"/>
    <property type="molecule type" value="Genomic_DNA"/>
</dbReference>
<protein>
    <recommendedName>
        <fullName evidence="3">F-box domain-containing protein</fullName>
    </recommendedName>
</protein>
<sequence length="473" mass="53908">MSMSSSRSSSAFHYSAHLPASKSPAQYLPFDVLNEIFKYLPDLQLVKELEAEVISPKTGPYILRPEKYPWSLSRVCSAWRAAAIYEPRLWSRVHLEVGPRQPSQGKVQLLQLYLSRSRNSNLSVSLHCTWTGRARDNALLTMLFTTIGRWQSLSLHALAISLPLFNALGPFPMLESLHLYVAHQAKTPPLANVHHIFRHAPRLHTIRHRHSDDRSVFMMPLDQLKVYQGPTSSIPPESGCQWLSNLQWCALAVNGQQPGWDSMEVNAPHMREFSIQERVHAYNTTAILDILTLPVLEVLRVKSAGRDRLCDSITGLLDRSMCILTELCLDIPDLIAPIMDAILILTPQLVKLRITSKRLVPDFVESWIYDPKTHADNPCILQHLEQLDLGRSTFTPSAEIALLQMVRSRWEIPEKMTVEKYFGGPAVHSIVRLRSIQVPYKFQRTKRSQKKILRVWKEEGLDIQFGPGSQNRL</sequence>
<dbReference type="PANTHER" id="PTHR38926">
    <property type="entry name" value="F-BOX DOMAIN CONTAINING PROTEIN, EXPRESSED"/>
    <property type="match status" value="1"/>
</dbReference>
<dbReference type="Gene3D" id="3.80.10.10">
    <property type="entry name" value="Ribonuclease Inhibitor"/>
    <property type="match status" value="1"/>
</dbReference>
<evidence type="ECO:0008006" key="3">
    <source>
        <dbReference type="Google" id="ProtNLM"/>
    </source>
</evidence>
<name>A0ABQ8VI19_9AGAR</name>
<reference evidence="1" key="1">
    <citation type="submission" date="2022-08" db="EMBL/GenBank/DDBJ databases">
        <title>A Global Phylogenomic Analysis of the Shiitake Genus Lentinula.</title>
        <authorList>
            <consortium name="DOE Joint Genome Institute"/>
            <person name="Sierra-Patev S."/>
            <person name="Min B."/>
            <person name="Naranjo-Ortiz M."/>
            <person name="Looney B."/>
            <person name="Konkel Z."/>
            <person name="Slot J.C."/>
            <person name="Sakamoto Y."/>
            <person name="Steenwyk J.L."/>
            <person name="Rokas A."/>
            <person name="Carro J."/>
            <person name="Camarero S."/>
            <person name="Ferreira P."/>
            <person name="Molpeceres G."/>
            <person name="Ruiz-Duenas F.J."/>
            <person name="Serrano A."/>
            <person name="Henrissat B."/>
            <person name="Drula E."/>
            <person name="Hughes K.W."/>
            <person name="Mata J.L."/>
            <person name="Ishikawa N.K."/>
            <person name="Vargas-Isla R."/>
            <person name="Ushijima S."/>
            <person name="Smith C.A."/>
            <person name="Ahrendt S."/>
            <person name="Andreopoulos W."/>
            <person name="He G."/>
            <person name="Labutti K."/>
            <person name="Lipzen A."/>
            <person name="Ng V."/>
            <person name="Riley R."/>
            <person name="Sandor L."/>
            <person name="Barry K."/>
            <person name="Martinez A.T."/>
            <person name="Xiao Y."/>
            <person name="Gibbons J.G."/>
            <person name="Terashima K."/>
            <person name="Grigoriev I.V."/>
            <person name="Hibbett D.S."/>
        </authorList>
    </citation>
    <scope>NUCLEOTIDE SEQUENCE</scope>
    <source>
        <strain evidence="1">RHP3577 ss4</strain>
    </source>
</reference>
<accession>A0ABQ8VI19</accession>
<organism evidence="1 2">
    <name type="scientific">Lentinula lateritia</name>
    <dbReference type="NCBI Taxonomy" id="40482"/>
    <lineage>
        <taxon>Eukaryota</taxon>
        <taxon>Fungi</taxon>
        <taxon>Dikarya</taxon>
        <taxon>Basidiomycota</taxon>
        <taxon>Agaricomycotina</taxon>
        <taxon>Agaricomycetes</taxon>
        <taxon>Agaricomycetidae</taxon>
        <taxon>Agaricales</taxon>
        <taxon>Marasmiineae</taxon>
        <taxon>Omphalotaceae</taxon>
        <taxon>Lentinula</taxon>
    </lineage>
</organism>
<proteinExistence type="predicted"/>
<evidence type="ECO:0000313" key="2">
    <source>
        <dbReference type="Proteomes" id="UP001150217"/>
    </source>
</evidence>
<gene>
    <name evidence="1" type="ORF">C8R41DRAFT_828542</name>
</gene>
<keyword evidence="2" id="KW-1185">Reference proteome</keyword>
<dbReference type="Proteomes" id="UP001150217">
    <property type="component" value="Unassembled WGS sequence"/>
</dbReference>